<dbReference type="RefSeq" id="XP_001432247.1">
    <property type="nucleotide sequence ID" value="XM_001432210.1"/>
</dbReference>
<keyword evidence="1" id="KW-0175">Coiled coil</keyword>
<accession>A0C233</accession>
<proteinExistence type="predicted"/>
<reference evidence="2 3" key="1">
    <citation type="journal article" date="2006" name="Nature">
        <title>Global trends of whole-genome duplications revealed by the ciliate Paramecium tetraurelia.</title>
        <authorList>
            <consortium name="Genoscope"/>
            <person name="Aury J.-M."/>
            <person name="Jaillon O."/>
            <person name="Duret L."/>
            <person name="Noel B."/>
            <person name="Jubin C."/>
            <person name="Porcel B.M."/>
            <person name="Segurens B."/>
            <person name="Daubin V."/>
            <person name="Anthouard V."/>
            <person name="Aiach N."/>
            <person name="Arnaiz O."/>
            <person name="Billaut A."/>
            <person name="Beisson J."/>
            <person name="Blanc I."/>
            <person name="Bouhouche K."/>
            <person name="Camara F."/>
            <person name="Duharcourt S."/>
            <person name="Guigo R."/>
            <person name="Gogendeau D."/>
            <person name="Katinka M."/>
            <person name="Keller A.-M."/>
            <person name="Kissmehl R."/>
            <person name="Klotz C."/>
            <person name="Koll F."/>
            <person name="Le Moue A."/>
            <person name="Lepere C."/>
            <person name="Malinsky S."/>
            <person name="Nowacki M."/>
            <person name="Nowak J.K."/>
            <person name="Plattner H."/>
            <person name="Poulain J."/>
            <person name="Ruiz F."/>
            <person name="Serrano V."/>
            <person name="Zagulski M."/>
            <person name="Dessen P."/>
            <person name="Betermier M."/>
            <person name="Weissenbach J."/>
            <person name="Scarpelli C."/>
            <person name="Schachter V."/>
            <person name="Sperling L."/>
            <person name="Meyer E."/>
            <person name="Cohen J."/>
            <person name="Wincker P."/>
        </authorList>
    </citation>
    <scope>NUCLEOTIDE SEQUENCE [LARGE SCALE GENOMIC DNA]</scope>
    <source>
        <strain evidence="2 3">Stock d4-2</strain>
    </source>
</reference>
<dbReference type="GeneID" id="5018032"/>
<dbReference type="KEGG" id="ptm:GSPATT00034327001"/>
<feature type="coiled-coil region" evidence="1">
    <location>
        <begin position="10"/>
        <end position="97"/>
    </location>
</feature>
<protein>
    <submittedName>
        <fullName evidence="2">Uncharacterized protein</fullName>
    </submittedName>
</protein>
<dbReference type="Gene3D" id="1.20.5.1000">
    <property type="entry name" value="arf6 gtpase in complex with a specific effector, jip4"/>
    <property type="match status" value="1"/>
</dbReference>
<dbReference type="AlphaFoldDB" id="A0C233"/>
<name>A0C233_PARTE</name>
<gene>
    <name evidence="2" type="ORF">GSPATT00034327001</name>
</gene>
<evidence type="ECO:0000256" key="1">
    <source>
        <dbReference type="SAM" id="Coils"/>
    </source>
</evidence>
<dbReference type="InParanoid" id="A0C233"/>
<dbReference type="Proteomes" id="UP000000600">
    <property type="component" value="Unassembled WGS sequence"/>
</dbReference>
<evidence type="ECO:0000313" key="2">
    <source>
        <dbReference type="EMBL" id="CAK64850.1"/>
    </source>
</evidence>
<keyword evidence="3" id="KW-1185">Reference proteome</keyword>
<dbReference type="EMBL" id="CT868034">
    <property type="protein sequence ID" value="CAK64850.1"/>
    <property type="molecule type" value="Genomic_DNA"/>
</dbReference>
<evidence type="ECO:0000313" key="3">
    <source>
        <dbReference type="Proteomes" id="UP000000600"/>
    </source>
</evidence>
<dbReference type="HOGENOM" id="CLU_1985895_0_0_1"/>
<sequence length="126" mass="15469">MKSYFLSNLIKHIQQKYKEVKNQVNQLQKGMENNIQELKFKNNQLENENNDLRYNIQDLKCINDTIQEEYNMIKQYNEELQHKNKTLENELQKYLIKNDVSYCLNQQKQLIQVVPFNYFKQQILKY</sequence>
<organism evidence="2 3">
    <name type="scientific">Paramecium tetraurelia</name>
    <dbReference type="NCBI Taxonomy" id="5888"/>
    <lineage>
        <taxon>Eukaryota</taxon>
        <taxon>Sar</taxon>
        <taxon>Alveolata</taxon>
        <taxon>Ciliophora</taxon>
        <taxon>Intramacronucleata</taxon>
        <taxon>Oligohymenophorea</taxon>
        <taxon>Peniculida</taxon>
        <taxon>Parameciidae</taxon>
        <taxon>Paramecium</taxon>
    </lineage>
</organism>